<dbReference type="InterPro" id="IPR036366">
    <property type="entry name" value="PGBDSf"/>
</dbReference>
<evidence type="ECO:0000313" key="5">
    <source>
        <dbReference type="Proteomes" id="UP000239504"/>
    </source>
</evidence>
<keyword evidence="1" id="KW-0732">Signal</keyword>
<dbReference type="Gene3D" id="1.10.101.10">
    <property type="entry name" value="PGBD-like superfamily/PGBD"/>
    <property type="match status" value="1"/>
</dbReference>
<keyword evidence="5" id="KW-1185">Reference proteome</keyword>
<dbReference type="NCBIfam" id="TIGR02283">
    <property type="entry name" value="MltB_2"/>
    <property type="match status" value="1"/>
</dbReference>
<dbReference type="SUPFAM" id="SSF53955">
    <property type="entry name" value="Lysozyme-like"/>
    <property type="match status" value="1"/>
</dbReference>
<dbReference type="InterPro" id="IPR011970">
    <property type="entry name" value="MltB_2"/>
</dbReference>
<gene>
    <name evidence="4" type="ORF">CW354_04365</name>
</gene>
<dbReference type="Gene3D" id="1.10.8.350">
    <property type="entry name" value="Bacterial muramidase"/>
    <property type="match status" value="1"/>
</dbReference>
<dbReference type="PANTHER" id="PTHR30163">
    <property type="entry name" value="MEMBRANE-BOUND LYTIC MUREIN TRANSGLYCOSYLASE B"/>
    <property type="match status" value="1"/>
</dbReference>
<dbReference type="InterPro" id="IPR002477">
    <property type="entry name" value="Peptidoglycan-bd-like"/>
</dbReference>
<sequence>MKNWLTRSLAGLAAAFLAAAPAFAEPGDFQRWLQSFRAEASAAGISDAVLDQALTGLTVNPRVYELNDNQPEFSRGIWDYLDSALSTTRIENGRAKYNENRSLLTLIENAYGVDAEIVAAIWGLESSYGAIMGDYDAIQALATLAFEGRRTGYGRSQLIGALKIIQHGYAARDELKGSWAGAMGHTQFIPTTYLSYAVDHDGDGRRDIWNDLGDVFASTANYLSVSGYRANELWGLEVILPQDFDYALADNNIKKAAVEWAAGGVEAARGPSILERVDPNMRGRLILPAGARGPGFLVFENFDAILKYNRSTAYALAVSLLSEEIAGRSGEVVQTWPRDDRPLSLEERKALQQALKDRGFDPGPVDGIIGAGTKRALRAWQKQAGLPADGYASAAMLAALTS</sequence>
<feature type="chain" id="PRO_5015505755" evidence="1">
    <location>
        <begin position="25"/>
        <end position="402"/>
    </location>
</feature>
<accession>A0A2S7K9W1</accession>
<dbReference type="InterPro" id="IPR031304">
    <property type="entry name" value="SLT_2"/>
</dbReference>
<dbReference type="PANTHER" id="PTHR30163:SF8">
    <property type="entry name" value="LYTIC MUREIN TRANSGLYCOSYLASE"/>
    <property type="match status" value="1"/>
</dbReference>
<dbReference type="GO" id="GO:0008933">
    <property type="term" value="F:peptidoglycan lytic transglycosylase activity"/>
    <property type="evidence" value="ECO:0007669"/>
    <property type="project" value="TreeGrafter"/>
</dbReference>
<dbReference type="InterPro" id="IPR043426">
    <property type="entry name" value="MltB-like"/>
</dbReference>
<dbReference type="AlphaFoldDB" id="A0A2S7K9W1"/>
<evidence type="ECO:0000256" key="1">
    <source>
        <dbReference type="SAM" id="SignalP"/>
    </source>
</evidence>
<dbReference type="SUPFAM" id="SSF47090">
    <property type="entry name" value="PGBD-like"/>
    <property type="match status" value="1"/>
</dbReference>
<dbReference type="EMBL" id="PJCH01000003">
    <property type="protein sequence ID" value="PQA89285.1"/>
    <property type="molecule type" value="Genomic_DNA"/>
</dbReference>
<dbReference type="InterPro" id="IPR023346">
    <property type="entry name" value="Lysozyme-like_dom_sf"/>
</dbReference>
<feature type="signal peptide" evidence="1">
    <location>
        <begin position="1"/>
        <end position="24"/>
    </location>
</feature>
<dbReference type="InterPro" id="IPR036365">
    <property type="entry name" value="PGBD-like_sf"/>
</dbReference>
<dbReference type="GO" id="GO:0009253">
    <property type="term" value="P:peptidoglycan catabolic process"/>
    <property type="evidence" value="ECO:0007669"/>
    <property type="project" value="TreeGrafter"/>
</dbReference>
<comment type="caution">
    <text evidence="4">The sequence shown here is derived from an EMBL/GenBank/DDBJ whole genome shotgun (WGS) entry which is preliminary data.</text>
</comment>
<dbReference type="OrthoDB" id="9808544at2"/>
<feature type="domain" description="Peptidoglycan binding-like" evidence="2">
    <location>
        <begin position="346"/>
        <end position="400"/>
    </location>
</feature>
<organism evidence="4 5">
    <name type="scientific">Hyphococcus luteus</name>
    <dbReference type="NCBI Taxonomy" id="2058213"/>
    <lineage>
        <taxon>Bacteria</taxon>
        <taxon>Pseudomonadati</taxon>
        <taxon>Pseudomonadota</taxon>
        <taxon>Alphaproteobacteria</taxon>
        <taxon>Parvularculales</taxon>
        <taxon>Parvularculaceae</taxon>
        <taxon>Hyphococcus</taxon>
    </lineage>
</organism>
<evidence type="ECO:0000259" key="3">
    <source>
        <dbReference type="Pfam" id="PF13406"/>
    </source>
</evidence>
<reference evidence="4 5" key="1">
    <citation type="submission" date="2017-12" db="EMBL/GenBank/DDBJ databases">
        <authorList>
            <person name="Hurst M.R.H."/>
        </authorList>
    </citation>
    <scope>NUCLEOTIDE SEQUENCE [LARGE SCALE GENOMIC DNA]</scope>
    <source>
        <strain evidence="4 5">SY-3-19</strain>
    </source>
</reference>
<dbReference type="Pfam" id="PF13406">
    <property type="entry name" value="SLT_2"/>
    <property type="match status" value="1"/>
</dbReference>
<evidence type="ECO:0000259" key="2">
    <source>
        <dbReference type="Pfam" id="PF01471"/>
    </source>
</evidence>
<dbReference type="Pfam" id="PF01471">
    <property type="entry name" value="PG_binding_1"/>
    <property type="match status" value="1"/>
</dbReference>
<proteinExistence type="predicted"/>
<feature type="domain" description="Transglycosylase SLT" evidence="3">
    <location>
        <begin position="29"/>
        <end position="323"/>
    </location>
</feature>
<dbReference type="RefSeq" id="WP_104828922.1">
    <property type="nucleotide sequence ID" value="NZ_PJCH01000003.1"/>
</dbReference>
<name>A0A2S7K9W1_9PROT</name>
<dbReference type="Gene3D" id="1.10.530.10">
    <property type="match status" value="1"/>
</dbReference>
<dbReference type="CDD" id="cd13399">
    <property type="entry name" value="Slt35-like"/>
    <property type="match status" value="1"/>
</dbReference>
<dbReference type="Proteomes" id="UP000239504">
    <property type="component" value="Unassembled WGS sequence"/>
</dbReference>
<protein>
    <submittedName>
        <fullName evidence="4">Lytic murein transglycosylase</fullName>
    </submittedName>
</protein>
<evidence type="ECO:0000313" key="4">
    <source>
        <dbReference type="EMBL" id="PQA89285.1"/>
    </source>
</evidence>